<protein>
    <recommendedName>
        <fullName evidence="3">Copia protein</fullName>
    </recommendedName>
</protein>
<evidence type="ECO:0000313" key="1">
    <source>
        <dbReference type="EnsemblPlants" id="AUR62016302-RA:cds"/>
    </source>
</evidence>
<dbReference type="EnsemblPlants" id="AUR62016302-RA">
    <property type="protein sequence ID" value="AUR62016302-RA:cds"/>
    <property type="gene ID" value="AUR62016302"/>
</dbReference>
<reference evidence="1" key="2">
    <citation type="submission" date="2021-03" db="UniProtKB">
        <authorList>
            <consortium name="EnsemblPlants"/>
        </authorList>
    </citation>
    <scope>IDENTIFICATION</scope>
</reference>
<accession>A0A803LMX3</accession>
<organism evidence="1 2">
    <name type="scientific">Chenopodium quinoa</name>
    <name type="common">Quinoa</name>
    <dbReference type="NCBI Taxonomy" id="63459"/>
    <lineage>
        <taxon>Eukaryota</taxon>
        <taxon>Viridiplantae</taxon>
        <taxon>Streptophyta</taxon>
        <taxon>Embryophyta</taxon>
        <taxon>Tracheophyta</taxon>
        <taxon>Spermatophyta</taxon>
        <taxon>Magnoliopsida</taxon>
        <taxon>eudicotyledons</taxon>
        <taxon>Gunneridae</taxon>
        <taxon>Pentapetalae</taxon>
        <taxon>Caryophyllales</taxon>
        <taxon>Chenopodiaceae</taxon>
        <taxon>Chenopodioideae</taxon>
        <taxon>Atripliceae</taxon>
        <taxon>Chenopodium</taxon>
    </lineage>
</organism>
<evidence type="ECO:0000313" key="2">
    <source>
        <dbReference type="Proteomes" id="UP000596660"/>
    </source>
</evidence>
<keyword evidence="2" id="KW-1185">Reference proteome</keyword>
<sequence>MTKLGTTSVYCDNQAALAIAANPVHHEKTKHVDIDYHFIRDKSSEGVIAPTYIHSSQQIADIFTKILSIEQMNQLMTKLGVQSHSSLSA</sequence>
<proteinExistence type="predicted"/>
<dbReference type="Proteomes" id="UP000596660">
    <property type="component" value="Unplaced"/>
</dbReference>
<name>A0A803LMX3_CHEQI</name>
<dbReference type="OMA" id="NCHFIRQ"/>
<dbReference type="PANTHER" id="PTHR11439:SF498">
    <property type="entry name" value="DNAK FAMILY PROTEIN"/>
    <property type="match status" value="1"/>
</dbReference>
<dbReference type="PANTHER" id="PTHR11439">
    <property type="entry name" value="GAG-POL-RELATED RETROTRANSPOSON"/>
    <property type="match status" value="1"/>
</dbReference>
<dbReference type="AlphaFoldDB" id="A0A803LMX3"/>
<reference evidence="1" key="1">
    <citation type="journal article" date="2017" name="Nature">
        <title>The genome of Chenopodium quinoa.</title>
        <authorList>
            <person name="Jarvis D.E."/>
            <person name="Ho Y.S."/>
            <person name="Lightfoot D.J."/>
            <person name="Schmoeckel S.M."/>
            <person name="Li B."/>
            <person name="Borm T.J.A."/>
            <person name="Ohyanagi H."/>
            <person name="Mineta K."/>
            <person name="Michell C.T."/>
            <person name="Saber N."/>
            <person name="Kharbatia N.M."/>
            <person name="Rupper R.R."/>
            <person name="Sharp A.R."/>
            <person name="Dally N."/>
            <person name="Boughton B.A."/>
            <person name="Woo Y.H."/>
            <person name="Gao G."/>
            <person name="Schijlen E.G.W.M."/>
            <person name="Guo X."/>
            <person name="Momin A.A."/>
            <person name="Negrao S."/>
            <person name="Al-Babili S."/>
            <person name="Gehring C."/>
            <person name="Roessner U."/>
            <person name="Jung C."/>
            <person name="Murphy K."/>
            <person name="Arold S.T."/>
            <person name="Gojobori T."/>
            <person name="van der Linden C.G."/>
            <person name="van Loo E.N."/>
            <person name="Jellen E.N."/>
            <person name="Maughan P.J."/>
            <person name="Tester M."/>
        </authorList>
    </citation>
    <scope>NUCLEOTIDE SEQUENCE [LARGE SCALE GENOMIC DNA]</scope>
    <source>
        <strain evidence="1">cv. PI 614886</strain>
    </source>
</reference>
<evidence type="ECO:0008006" key="3">
    <source>
        <dbReference type="Google" id="ProtNLM"/>
    </source>
</evidence>
<dbReference type="CDD" id="cd09272">
    <property type="entry name" value="RNase_HI_RT_Ty1"/>
    <property type="match status" value="1"/>
</dbReference>
<dbReference type="Gramene" id="AUR62016302-RA">
    <property type="protein sequence ID" value="AUR62016302-RA:cds"/>
    <property type="gene ID" value="AUR62016302"/>
</dbReference>